<reference evidence="4 5" key="1">
    <citation type="submission" date="2015-04" db="EMBL/GenBank/DDBJ databases">
        <title>Lasius niger genome sequencing.</title>
        <authorList>
            <person name="Konorov E.A."/>
            <person name="Nikitin M.A."/>
            <person name="Kirill M.V."/>
            <person name="Chang P."/>
        </authorList>
    </citation>
    <scope>NUCLEOTIDE SEQUENCE [LARGE SCALE GENOMIC DNA]</scope>
    <source>
        <tissue evidence="4">Whole</tissue>
    </source>
</reference>
<comment type="subcellular location">
    <subcellularLocation>
        <location evidence="1">Nucleus</location>
    </subcellularLocation>
</comment>
<keyword evidence="2" id="KW-0539">Nucleus</keyword>
<comment type="caution">
    <text evidence="4">The sequence shown here is derived from an EMBL/GenBank/DDBJ whole genome shotgun (WGS) entry which is preliminary data.</text>
</comment>
<sequence>MLDPEDLSEQELETLRGDAVGDNLCSSKWIISTLMSLCEIHENGWTEELESQLCILWDLSVEEEVVSHLMSHDFPKIAKNILEIYDQPRLIEIILGIIGNICCSSEAIDTIGHDRDLVTQILKRLTSDDTPMLIQLLRTLQLITWRIRGNPQSNWMAHFMECEFLGDSIIFILNSSTNDSDTGKEELDPEELMIMLSHSLNQYWLQIIEHCTSGYIAEILHQCKHEVRGYLVDLVQSDSKVTPEVLEKVKKAAATFDRL</sequence>
<dbReference type="InterPro" id="IPR016024">
    <property type="entry name" value="ARM-type_fold"/>
</dbReference>
<dbReference type="OrthoDB" id="2156856at2759"/>
<evidence type="ECO:0000313" key="4">
    <source>
        <dbReference type="EMBL" id="KMQ94398.1"/>
    </source>
</evidence>
<organism evidence="4 5">
    <name type="scientific">Lasius niger</name>
    <name type="common">Black garden ant</name>
    <dbReference type="NCBI Taxonomy" id="67767"/>
    <lineage>
        <taxon>Eukaryota</taxon>
        <taxon>Metazoa</taxon>
        <taxon>Ecdysozoa</taxon>
        <taxon>Arthropoda</taxon>
        <taxon>Hexapoda</taxon>
        <taxon>Insecta</taxon>
        <taxon>Pterygota</taxon>
        <taxon>Neoptera</taxon>
        <taxon>Endopterygota</taxon>
        <taxon>Hymenoptera</taxon>
        <taxon>Apocrita</taxon>
        <taxon>Aculeata</taxon>
        <taxon>Formicoidea</taxon>
        <taxon>Formicidae</taxon>
        <taxon>Formicinae</taxon>
        <taxon>Lasius</taxon>
        <taxon>Lasius</taxon>
    </lineage>
</organism>
<evidence type="ECO:0000313" key="5">
    <source>
        <dbReference type="Proteomes" id="UP000036403"/>
    </source>
</evidence>
<dbReference type="GO" id="GO:0005654">
    <property type="term" value="C:nucleoplasm"/>
    <property type="evidence" value="ECO:0007669"/>
    <property type="project" value="TreeGrafter"/>
</dbReference>
<dbReference type="Proteomes" id="UP000036403">
    <property type="component" value="Unassembled WGS sequence"/>
</dbReference>
<dbReference type="SUPFAM" id="SSF48371">
    <property type="entry name" value="ARM repeat"/>
    <property type="match status" value="1"/>
</dbReference>
<evidence type="ECO:0000256" key="3">
    <source>
        <dbReference type="ARBA" id="ARBA00038401"/>
    </source>
</evidence>
<keyword evidence="5" id="KW-1185">Reference proteome</keyword>
<dbReference type="InterPro" id="IPR052464">
    <property type="entry name" value="Synovial_Prolif_Regulator"/>
</dbReference>
<dbReference type="PaxDb" id="67767-A0A0J7KVR8"/>
<dbReference type="PANTHER" id="PTHR23424:SF23">
    <property type="entry name" value="PROTEIN SAAL1"/>
    <property type="match status" value="1"/>
</dbReference>
<accession>A0A0J7KVR8</accession>
<evidence type="ECO:0000256" key="2">
    <source>
        <dbReference type="ARBA" id="ARBA00023242"/>
    </source>
</evidence>
<dbReference type="Gene3D" id="1.25.10.10">
    <property type="entry name" value="Leucine-rich Repeat Variant"/>
    <property type="match status" value="1"/>
</dbReference>
<protein>
    <submittedName>
        <fullName evidence="4">Protein saal1</fullName>
    </submittedName>
</protein>
<proteinExistence type="inferred from homology"/>
<evidence type="ECO:0000256" key="1">
    <source>
        <dbReference type="ARBA" id="ARBA00004123"/>
    </source>
</evidence>
<dbReference type="InterPro" id="IPR011989">
    <property type="entry name" value="ARM-like"/>
</dbReference>
<comment type="similarity">
    <text evidence="3">Belongs to the SAAL1 family.</text>
</comment>
<dbReference type="AlphaFoldDB" id="A0A0J7KVR8"/>
<dbReference type="EMBL" id="LBMM01002768">
    <property type="protein sequence ID" value="KMQ94398.1"/>
    <property type="molecule type" value="Genomic_DNA"/>
</dbReference>
<name>A0A0J7KVR8_LASNI</name>
<dbReference type="PANTHER" id="PTHR23424">
    <property type="entry name" value="SERUM AMYLOID A"/>
    <property type="match status" value="1"/>
</dbReference>
<gene>
    <name evidence="4" type="ORF">RF55_5456</name>
</gene>